<keyword evidence="1" id="KW-1133">Transmembrane helix</keyword>
<evidence type="ECO:0000313" key="3">
    <source>
        <dbReference type="Proteomes" id="UP000467249"/>
    </source>
</evidence>
<organism evidence="2 3">
    <name type="scientific">Mycolicibacterium anyangense</name>
    <dbReference type="NCBI Taxonomy" id="1431246"/>
    <lineage>
        <taxon>Bacteria</taxon>
        <taxon>Bacillati</taxon>
        <taxon>Actinomycetota</taxon>
        <taxon>Actinomycetes</taxon>
        <taxon>Mycobacteriales</taxon>
        <taxon>Mycobacteriaceae</taxon>
        <taxon>Mycolicibacterium</taxon>
    </lineage>
</organism>
<name>A0A6N4W2X8_9MYCO</name>
<dbReference type="AlphaFoldDB" id="A0A6N4W2X8"/>
<evidence type="ECO:0008006" key="4">
    <source>
        <dbReference type="Google" id="ProtNLM"/>
    </source>
</evidence>
<evidence type="ECO:0000313" key="2">
    <source>
        <dbReference type="EMBL" id="BBZ75035.1"/>
    </source>
</evidence>
<sequence>MLKGLLAAVAFVTLFGLTLFGYAHSGQTRVLERSARANDGVNVNLDLVAIDPERHVITLRATLFPEGRYLDSGNNTFAVPLRVTSLAPKDSVIYDIDAGQAVGGSLDLDLPIVGNPQNYPLDHYSYSYTDTQAADLVRAAPVLRIEEVGDDGKGIPVKVGPGPDEPAGLVGWAEQWRLVADGAKLRVDLSLQRSGAVIGAVAVVVFLVLSMAALAAAVAWAVATRRRPIEATHASWFAALLFALIPLQRLLPGAPEIGAWIDVCVFLWVAIVLMASMGVFMISWLRYRGRPDYAPERPGSSA</sequence>
<keyword evidence="1" id="KW-0812">Transmembrane</keyword>
<keyword evidence="1" id="KW-0472">Membrane</keyword>
<dbReference type="Pfam" id="PF14494">
    <property type="entry name" value="DUF4436"/>
    <property type="match status" value="1"/>
</dbReference>
<proteinExistence type="predicted"/>
<dbReference type="EMBL" id="AP022620">
    <property type="protein sequence ID" value="BBZ75035.1"/>
    <property type="molecule type" value="Genomic_DNA"/>
</dbReference>
<accession>A0A6N4W2X8</accession>
<dbReference type="InterPro" id="IPR027948">
    <property type="entry name" value="DUF4436"/>
</dbReference>
<reference evidence="2 3" key="1">
    <citation type="journal article" date="2019" name="Emerg. Microbes Infect.">
        <title>Comprehensive subspecies identification of 175 nontuberculous mycobacteria species based on 7547 genomic profiles.</title>
        <authorList>
            <person name="Matsumoto Y."/>
            <person name="Kinjo T."/>
            <person name="Motooka D."/>
            <person name="Nabeya D."/>
            <person name="Jung N."/>
            <person name="Uechi K."/>
            <person name="Horii T."/>
            <person name="Iida T."/>
            <person name="Fujita J."/>
            <person name="Nakamura S."/>
        </authorList>
    </citation>
    <scope>NUCLEOTIDE SEQUENCE [LARGE SCALE GENOMIC DNA]</scope>
    <source>
        <strain evidence="2 3">JCM 30275</strain>
    </source>
</reference>
<evidence type="ECO:0000256" key="1">
    <source>
        <dbReference type="SAM" id="Phobius"/>
    </source>
</evidence>
<protein>
    <recommendedName>
        <fullName evidence="4">DUF4436 domain-containing protein</fullName>
    </recommendedName>
</protein>
<dbReference type="RefSeq" id="WP_163802693.1">
    <property type="nucleotide sequence ID" value="NZ_AP022620.1"/>
</dbReference>
<keyword evidence="3" id="KW-1185">Reference proteome</keyword>
<dbReference type="Proteomes" id="UP000467249">
    <property type="component" value="Chromosome"/>
</dbReference>
<dbReference type="KEGG" id="many:MANY_03720"/>
<feature type="transmembrane region" description="Helical" evidence="1">
    <location>
        <begin position="257"/>
        <end position="282"/>
    </location>
</feature>
<feature type="transmembrane region" description="Helical" evidence="1">
    <location>
        <begin position="196"/>
        <end position="222"/>
    </location>
</feature>
<feature type="transmembrane region" description="Helical" evidence="1">
    <location>
        <begin position="234"/>
        <end position="251"/>
    </location>
</feature>
<gene>
    <name evidence="2" type="ORF">MANY_03720</name>
</gene>